<dbReference type="InterPro" id="IPR007860">
    <property type="entry name" value="DNA_mmatch_repair_MutS_con_dom"/>
</dbReference>
<dbReference type="SUPFAM" id="SSF53150">
    <property type="entry name" value="DNA repair protein MutS, domain II"/>
    <property type="match status" value="1"/>
</dbReference>
<evidence type="ECO:0000256" key="7">
    <source>
        <dbReference type="ARBA" id="ARBA00023204"/>
    </source>
</evidence>
<proteinExistence type="inferred from homology"/>
<evidence type="ECO:0000259" key="11">
    <source>
        <dbReference type="PROSITE" id="PS00486"/>
    </source>
</evidence>
<evidence type="ECO:0000256" key="10">
    <source>
        <dbReference type="RuleBase" id="RU003756"/>
    </source>
</evidence>
<dbReference type="GO" id="GO:0030983">
    <property type="term" value="F:mismatched DNA binding"/>
    <property type="evidence" value="ECO:0007669"/>
    <property type="project" value="InterPro"/>
</dbReference>
<name>T2GBJ3_MEGG1</name>
<comment type="function">
    <text evidence="8 9">This protein is involved in the repair of mismatches in DNA. It is possible that it carries out the mismatch recognition step. This protein has a weak ATPase activity.</text>
</comment>
<dbReference type="SUPFAM" id="SSF48334">
    <property type="entry name" value="DNA repair protein MutS, domain III"/>
    <property type="match status" value="1"/>
</dbReference>
<evidence type="ECO:0000256" key="2">
    <source>
        <dbReference type="ARBA" id="ARBA00021982"/>
    </source>
</evidence>
<reference evidence="13" key="2">
    <citation type="submission" date="2013-07" db="EMBL/GenBank/DDBJ databases">
        <authorList>
            <person name="Morais-Silva F.O."/>
            <person name="Rezende A.M."/>
            <person name="Pimentel C."/>
            <person name="Resende D.M."/>
            <person name="Santos C.I."/>
            <person name="Clemente C."/>
            <person name="de Oliveira L.M."/>
            <person name="da Silva S.M."/>
            <person name="Costa D.A."/>
            <person name="Varela-Raposo A."/>
            <person name="Horacio E.C.A."/>
            <person name="Matos M."/>
            <person name="Flores O."/>
            <person name="Ruiz J.C."/>
            <person name="Rodrigues-Pousada C."/>
        </authorList>
    </citation>
    <scope>NUCLEOTIDE SEQUENCE [LARGE SCALE GENOMIC DNA]</scope>
    <source>
        <strain evidence="13">ATCC 19364 / DSM 1382 / NCIMB 9332 / VKM B-1759</strain>
    </source>
</reference>
<comment type="similarity">
    <text evidence="1 9 10">Belongs to the DNA mismatch repair MutS family.</text>
</comment>
<dbReference type="STRING" id="1121448.DGI_1722"/>
<evidence type="ECO:0000256" key="1">
    <source>
        <dbReference type="ARBA" id="ARBA00006271"/>
    </source>
</evidence>
<accession>T2GBJ3</accession>
<evidence type="ECO:0000256" key="8">
    <source>
        <dbReference type="ARBA" id="ARBA00024647"/>
    </source>
</evidence>
<keyword evidence="13" id="KW-1185">Reference proteome</keyword>
<dbReference type="InterPro" id="IPR027417">
    <property type="entry name" value="P-loop_NTPase"/>
</dbReference>
<dbReference type="FunFam" id="3.40.1170.10:FF:000001">
    <property type="entry name" value="DNA mismatch repair protein MutS"/>
    <property type="match status" value="1"/>
</dbReference>
<dbReference type="NCBIfam" id="NF003810">
    <property type="entry name" value="PRK05399.1"/>
    <property type="match status" value="1"/>
</dbReference>
<dbReference type="Pfam" id="PF05190">
    <property type="entry name" value="MutS_IV"/>
    <property type="match status" value="1"/>
</dbReference>
<evidence type="ECO:0000256" key="4">
    <source>
        <dbReference type="ARBA" id="ARBA00022763"/>
    </source>
</evidence>
<evidence type="ECO:0000256" key="6">
    <source>
        <dbReference type="ARBA" id="ARBA00023125"/>
    </source>
</evidence>
<dbReference type="PROSITE" id="PS00486">
    <property type="entry name" value="DNA_MISMATCH_REPAIR_2"/>
    <property type="match status" value="1"/>
</dbReference>
<organism evidence="12 13">
    <name type="scientific">Megalodesulfovibrio gigas (strain ATCC 19364 / DSM 1382 / NCIMB 9332 / VKM B-1759)</name>
    <name type="common">Desulfovibrio gigas</name>
    <dbReference type="NCBI Taxonomy" id="1121448"/>
    <lineage>
        <taxon>Bacteria</taxon>
        <taxon>Pseudomonadati</taxon>
        <taxon>Thermodesulfobacteriota</taxon>
        <taxon>Desulfovibrionia</taxon>
        <taxon>Desulfovibrionales</taxon>
        <taxon>Desulfovibrionaceae</taxon>
        <taxon>Megalodesulfovibrio</taxon>
    </lineage>
</organism>
<dbReference type="EMBL" id="CP006585">
    <property type="protein sequence ID" value="AGW13539.1"/>
    <property type="molecule type" value="Genomic_DNA"/>
</dbReference>
<dbReference type="InterPro" id="IPR045076">
    <property type="entry name" value="MutS"/>
</dbReference>
<keyword evidence="5 9" id="KW-0067">ATP-binding</keyword>
<dbReference type="Pfam" id="PF00488">
    <property type="entry name" value="MutS_V"/>
    <property type="match status" value="1"/>
</dbReference>
<evidence type="ECO:0000313" key="13">
    <source>
        <dbReference type="Proteomes" id="UP000016587"/>
    </source>
</evidence>
<dbReference type="CDD" id="cd03284">
    <property type="entry name" value="ABC_MutS1"/>
    <property type="match status" value="1"/>
</dbReference>
<dbReference type="Gene3D" id="3.40.50.300">
    <property type="entry name" value="P-loop containing nucleotide triphosphate hydrolases"/>
    <property type="match status" value="1"/>
</dbReference>
<feature type="domain" description="DNA mismatch repair proteins mutS family" evidence="11">
    <location>
        <begin position="690"/>
        <end position="706"/>
    </location>
</feature>
<dbReference type="NCBIfam" id="TIGR01070">
    <property type="entry name" value="mutS1"/>
    <property type="match status" value="1"/>
</dbReference>
<dbReference type="Pfam" id="PF01624">
    <property type="entry name" value="MutS_I"/>
    <property type="match status" value="1"/>
</dbReference>
<keyword evidence="6 9" id="KW-0238">DNA-binding</keyword>
<protein>
    <recommendedName>
        <fullName evidence="2 9">DNA mismatch repair protein MutS</fullName>
    </recommendedName>
</protein>
<dbReference type="SMART" id="SM00534">
    <property type="entry name" value="MUTSac"/>
    <property type="match status" value="1"/>
</dbReference>
<dbReference type="InterPro" id="IPR036187">
    <property type="entry name" value="DNA_mismatch_repair_MutS_sf"/>
</dbReference>
<dbReference type="InterPro" id="IPR007696">
    <property type="entry name" value="DNA_mismatch_repair_MutS_core"/>
</dbReference>
<keyword evidence="3 9" id="KW-0547">Nucleotide-binding</keyword>
<keyword evidence="4 9" id="KW-0227">DNA damage</keyword>
<evidence type="ECO:0000256" key="9">
    <source>
        <dbReference type="HAMAP-Rule" id="MF_00096"/>
    </source>
</evidence>
<dbReference type="SUPFAM" id="SSF52540">
    <property type="entry name" value="P-loop containing nucleoside triphosphate hydrolases"/>
    <property type="match status" value="1"/>
</dbReference>
<dbReference type="SMART" id="SM00533">
    <property type="entry name" value="MUTSd"/>
    <property type="match status" value="1"/>
</dbReference>
<dbReference type="InterPro" id="IPR005748">
    <property type="entry name" value="DNA_mismatch_repair_MutS"/>
</dbReference>
<dbReference type="Pfam" id="PF05188">
    <property type="entry name" value="MutS_II"/>
    <property type="match status" value="1"/>
</dbReference>
<dbReference type="InterPro" id="IPR016151">
    <property type="entry name" value="DNA_mismatch_repair_MutS_N"/>
</dbReference>
<feature type="binding site" evidence="9">
    <location>
        <begin position="616"/>
        <end position="623"/>
    </location>
    <ligand>
        <name>ATP</name>
        <dbReference type="ChEBI" id="CHEBI:30616"/>
    </ligand>
</feature>
<dbReference type="PANTHER" id="PTHR11361">
    <property type="entry name" value="DNA MISMATCH REPAIR PROTEIN MUTS FAMILY MEMBER"/>
    <property type="match status" value="1"/>
</dbReference>
<dbReference type="GO" id="GO:0006298">
    <property type="term" value="P:mismatch repair"/>
    <property type="evidence" value="ECO:0007669"/>
    <property type="project" value="UniProtKB-UniRule"/>
</dbReference>
<dbReference type="GO" id="GO:0005829">
    <property type="term" value="C:cytosol"/>
    <property type="evidence" value="ECO:0007669"/>
    <property type="project" value="TreeGrafter"/>
</dbReference>
<dbReference type="InterPro" id="IPR036678">
    <property type="entry name" value="MutS_con_dom_sf"/>
</dbReference>
<dbReference type="AlphaFoldDB" id="T2GBJ3"/>
<sequence length="875" mass="97749">MFEQYLSIKEQYPDALLFYRMGDFYELFFEDAETAARELSITLTSRNPNDASRIPMAGVPHHSAKDYLARLLEKGYKVAICDQVEDPRQAKGLVKRAVTRVLTPATVLEDESLDAKEETFLAALFWNDRTDTGALAWAEFSTGEWTGFESKKEQELWQWVHKLRPRELLIADGPAALHKEMRAFLDEGISLVPMPAKAYFDHAAAVARLLKAQRVTDLAVLDLTDKPELARCLGAILAYLEHTQLQEATHLAPFAPLDRSRHLLVDEITERNLELFVRLDGKKGPGSLWHAIDRTITPMGGRLLRQRMRQPWREMTPILDTQAMVAFFHDQDGLRQETAQALKAVGDLERLSTRVCLGRSMPRDLTGLRQSLAGLPHLRGLLTAAAPPPALAKLLDRWDDLGDCFDLLHRALTDSPPPTITDGGLIRPDFQPELTELADLADHGEEKLKALLAAEQAAHALPRLKLGYNRVFGHYFELPAAASKQAPAHWERRQTLANCERYVTAELKSLEQKLLSATEQRNALEHKIFLEIRDRMAQARPRLLFMADALAGIDYWQGLAETARRWDWTRPTLHDGLALRIIAGRHPVVEAVQGASSFIPNDLDLDDDRRILLITGPNMAGKSTVLRQTALIVLLAQMGGYVPAREARIGLVDRVFSRVGASDNLAQGRSTFMVEMTETARILRQATRRSLVILDEIGRGTATFDGLALAWAVVEDLARRQGGLRTLFATHYHELTSLEGRIPGVRNCNIAVKEYGGEIIFLRRLVPGPADKSYGVEVARLAGVPPRVVHRARELLQILEKQGGEGRARFVEQMACPAMLPGMEPPPLPGPAAPAVSPQALELRKALQALDVEHLTPVQALTLLHDWKQRWGKPD</sequence>
<evidence type="ECO:0000256" key="5">
    <source>
        <dbReference type="ARBA" id="ARBA00022840"/>
    </source>
</evidence>
<dbReference type="GO" id="GO:0140664">
    <property type="term" value="F:ATP-dependent DNA damage sensor activity"/>
    <property type="evidence" value="ECO:0007669"/>
    <property type="project" value="InterPro"/>
</dbReference>
<dbReference type="FunFam" id="3.40.50.300:FF:000870">
    <property type="entry name" value="MutS protein homolog 4"/>
    <property type="match status" value="1"/>
</dbReference>
<dbReference type="Gene3D" id="3.30.420.110">
    <property type="entry name" value="MutS, connector domain"/>
    <property type="match status" value="1"/>
</dbReference>
<dbReference type="InterPro" id="IPR007861">
    <property type="entry name" value="DNA_mismatch_repair_MutS_clamp"/>
</dbReference>
<evidence type="ECO:0000313" key="12">
    <source>
        <dbReference type="EMBL" id="AGW13539.1"/>
    </source>
</evidence>
<dbReference type="GO" id="GO:0005524">
    <property type="term" value="F:ATP binding"/>
    <property type="evidence" value="ECO:0007669"/>
    <property type="project" value="UniProtKB-UniRule"/>
</dbReference>
<dbReference type="PIRSF" id="PIRSF037677">
    <property type="entry name" value="DNA_mis_repair_Msh6"/>
    <property type="match status" value="1"/>
</dbReference>
<dbReference type="OrthoDB" id="9802448at2"/>
<dbReference type="KEGG" id="dgg:DGI_1722"/>
<evidence type="ECO:0000256" key="3">
    <source>
        <dbReference type="ARBA" id="ARBA00022741"/>
    </source>
</evidence>
<dbReference type="SUPFAM" id="SSF55271">
    <property type="entry name" value="DNA repair protein MutS, domain I"/>
    <property type="match status" value="1"/>
</dbReference>
<dbReference type="InterPro" id="IPR000432">
    <property type="entry name" value="DNA_mismatch_repair_MutS_C"/>
</dbReference>
<dbReference type="Gene3D" id="3.40.1170.10">
    <property type="entry name" value="DNA repair protein MutS, domain I"/>
    <property type="match status" value="1"/>
</dbReference>
<reference evidence="12 13" key="1">
    <citation type="journal article" date="2013" name="J. Bacteriol.">
        <title>Roles of HynAB and Ech, the only two hydrogenases found in the model sulfate reducer Desulfovibrio gigas.</title>
        <authorList>
            <person name="Morais-Silva F.O."/>
            <person name="Santos C.I."/>
            <person name="Rodrigues R."/>
            <person name="Pereira I.A."/>
            <person name="Rodrigues-Pousada C."/>
        </authorList>
    </citation>
    <scope>NUCLEOTIDE SEQUENCE [LARGE SCALE GENOMIC DNA]</scope>
    <source>
        <strain evidence="13">ATCC 19364 / DSM 1382 / NCIMB 9332 / VKM B-1759</strain>
    </source>
</reference>
<dbReference type="Proteomes" id="UP000016587">
    <property type="component" value="Chromosome"/>
</dbReference>
<dbReference type="PANTHER" id="PTHR11361:SF34">
    <property type="entry name" value="DNA MISMATCH REPAIR PROTEIN MSH1, MITOCHONDRIAL"/>
    <property type="match status" value="1"/>
</dbReference>
<dbReference type="eggNOG" id="COG0249">
    <property type="taxonomic scope" value="Bacteria"/>
</dbReference>
<dbReference type="InterPro" id="IPR017261">
    <property type="entry name" value="DNA_mismatch_repair_MutS/MSH"/>
</dbReference>
<dbReference type="Pfam" id="PF05192">
    <property type="entry name" value="MutS_III"/>
    <property type="match status" value="1"/>
</dbReference>
<dbReference type="InterPro" id="IPR007695">
    <property type="entry name" value="DNA_mismatch_repair_MutS-lik_N"/>
</dbReference>
<dbReference type="HOGENOM" id="CLU_002472_3_1_7"/>
<dbReference type="HAMAP" id="MF_00096">
    <property type="entry name" value="MutS"/>
    <property type="match status" value="1"/>
</dbReference>
<dbReference type="Gene3D" id="1.10.1420.10">
    <property type="match status" value="2"/>
</dbReference>
<dbReference type="GO" id="GO:0003684">
    <property type="term" value="F:damaged DNA binding"/>
    <property type="evidence" value="ECO:0007669"/>
    <property type="project" value="UniProtKB-UniRule"/>
</dbReference>
<gene>
    <name evidence="9" type="primary">mutS</name>
    <name evidence="12" type="ORF">DGI_1722</name>
</gene>
<keyword evidence="7 9" id="KW-0234">DNA repair</keyword>
<dbReference type="PATRIC" id="fig|1121448.10.peg.1708"/>